<accession>A0A380NGV0</accession>
<sequence>MKDANKEKKTVRIDIFDIEEDKAQQYLKDREDCAQAAEAVMAKYCKDIKRETLDPEEGQGVVGYFKTGEVLLSVLLDPFEIPVMKVAMERGKLEEYVLAANGFTLETIQEVMKEADK</sequence>
<protein>
    <submittedName>
        <fullName evidence="1">Uncharacterized protein</fullName>
    </submittedName>
</protein>
<dbReference type="AlphaFoldDB" id="A0A380NGV0"/>
<organism evidence="1 2">
    <name type="scientific">Veillonella criceti</name>
    <dbReference type="NCBI Taxonomy" id="103891"/>
    <lineage>
        <taxon>Bacteria</taxon>
        <taxon>Bacillati</taxon>
        <taxon>Bacillota</taxon>
        <taxon>Negativicutes</taxon>
        <taxon>Veillonellales</taxon>
        <taxon>Veillonellaceae</taxon>
        <taxon>Veillonella</taxon>
    </lineage>
</organism>
<dbReference type="Proteomes" id="UP000255367">
    <property type="component" value="Unassembled WGS sequence"/>
</dbReference>
<dbReference type="RefSeq" id="WP_115309536.1">
    <property type="nucleotide sequence ID" value="NZ_UHIO01000001.1"/>
</dbReference>
<name>A0A380NGV0_9FIRM</name>
<evidence type="ECO:0000313" key="1">
    <source>
        <dbReference type="EMBL" id="SUP40342.1"/>
    </source>
</evidence>
<reference evidence="1 2" key="1">
    <citation type="submission" date="2018-06" db="EMBL/GenBank/DDBJ databases">
        <authorList>
            <consortium name="Pathogen Informatics"/>
            <person name="Doyle S."/>
        </authorList>
    </citation>
    <scope>NUCLEOTIDE SEQUENCE [LARGE SCALE GENOMIC DNA]</scope>
    <source>
        <strain evidence="1 2">NCTC12020</strain>
    </source>
</reference>
<evidence type="ECO:0000313" key="2">
    <source>
        <dbReference type="Proteomes" id="UP000255367"/>
    </source>
</evidence>
<dbReference type="OrthoDB" id="1629466at2"/>
<dbReference type="EMBL" id="UHIO01000001">
    <property type="protein sequence ID" value="SUP40342.1"/>
    <property type="molecule type" value="Genomic_DNA"/>
</dbReference>
<keyword evidence="2" id="KW-1185">Reference proteome</keyword>
<proteinExistence type="predicted"/>
<gene>
    <name evidence="1" type="ORF">NCTC12020_00273</name>
</gene>